<dbReference type="InterPro" id="IPR052516">
    <property type="entry name" value="N-heterocyclic_Hydroxylase"/>
</dbReference>
<dbReference type="InterPro" id="IPR046867">
    <property type="entry name" value="AldOxase/xan_DH_MoCoBD2"/>
</dbReference>
<protein>
    <submittedName>
        <fullName evidence="3">Molybdopterin-dependent oxidoreductase</fullName>
    </submittedName>
</protein>
<name>A0ABW9UX55_9SPHN</name>
<feature type="domain" description="Aldehyde oxidase/xanthine dehydrogenase a/b hammerhead" evidence="2">
    <location>
        <begin position="317"/>
        <end position="395"/>
    </location>
</feature>
<comment type="caution">
    <text evidence="3">The sequence shown here is derived from an EMBL/GenBank/DDBJ whole genome shotgun (WGS) entry which is preliminary data.</text>
</comment>
<feature type="compositionally biased region" description="Basic residues" evidence="1">
    <location>
        <begin position="41"/>
        <end position="54"/>
    </location>
</feature>
<feature type="compositionally biased region" description="Basic and acidic residues" evidence="1">
    <location>
        <begin position="1"/>
        <end position="11"/>
    </location>
</feature>
<gene>
    <name evidence="3" type="ORF">GRI72_11325</name>
</gene>
<feature type="compositionally biased region" description="Pro residues" evidence="1">
    <location>
        <begin position="281"/>
        <end position="295"/>
    </location>
</feature>
<dbReference type="InterPro" id="IPR037165">
    <property type="entry name" value="AldOxase/xan_DH_Mopterin-bd_sf"/>
</dbReference>
<dbReference type="SUPFAM" id="SSF56003">
    <property type="entry name" value="Molybdenum cofactor-binding domain"/>
    <property type="match status" value="2"/>
</dbReference>
<organism evidence="3 4">
    <name type="scientific">Pelagerythrobacter marinus</name>
    <dbReference type="NCBI Taxonomy" id="538382"/>
    <lineage>
        <taxon>Bacteria</taxon>
        <taxon>Pseudomonadati</taxon>
        <taxon>Pseudomonadota</taxon>
        <taxon>Alphaproteobacteria</taxon>
        <taxon>Sphingomonadales</taxon>
        <taxon>Erythrobacteraceae</taxon>
        <taxon>Pelagerythrobacter</taxon>
    </lineage>
</organism>
<evidence type="ECO:0000256" key="1">
    <source>
        <dbReference type="SAM" id="MobiDB-lite"/>
    </source>
</evidence>
<dbReference type="PANTHER" id="PTHR47495">
    <property type="entry name" value="ALDEHYDE DEHYDROGENASE"/>
    <property type="match status" value="1"/>
</dbReference>
<feature type="region of interest" description="Disordered" evidence="1">
    <location>
        <begin position="1"/>
        <end position="74"/>
    </location>
</feature>
<dbReference type="Pfam" id="PF02738">
    <property type="entry name" value="MoCoBD_1"/>
    <property type="match status" value="1"/>
</dbReference>
<dbReference type="Proteomes" id="UP000444401">
    <property type="component" value="Unassembled WGS sequence"/>
</dbReference>
<dbReference type="PANTHER" id="PTHR47495:SF2">
    <property type="entry name" value="ALDEHYDE DEHYDROGENASE"/>
    <property type="match status" value="1"/>
</dbReference>
<keyword evidence="4" id="KW-1185">Reference proteome</keyword>
<evidence type="ECO:0000313" key="4">
    <source>
        <dbReference type="Proteomes" id="UP000444401"/>
    </source>
</evidence>
<feature type="region of interest" description="Disordered" evidence="1">
    <location>
        <begin position="279"/>
        <end position="305"/>
    </location>
</feature>
<dbReference type="InterPro" id="IPR000674">
    <property type="entry name" value="Ald_Oxase/Xan_DH_a/b"/>
</dbReference>
<dbReference type="SMART" id="SM01008">
    <property type="entry name" value="Ald_Xan_dh_C"/>
    <property type="match status" value="1"/>
</dbReference>
<evidence type="ECO:0000313" key="3">
    <source>
        <dbReference type="EMBL" id="MXO69414.1"/>
    </source>
</evidence>
<dbReference type="EMBL" id="WTYO01000005">
    <property type="protein sequence ID" value="MXO69414.1"/>
    <property type="molecule type" value="Genomic_DNA"/>
</dbReference>
<dbReference type="Pfam" id="PF20256">
    <property type="entry name" value="MoCoBD_2"/>
    <property type="match status" value="2"/>
</dbReference>
<reference evidence="3 4" key="1">
    <citation type="submission" date="2019-12" db="EMBL/GenBank/DDBJ databases">
        <title>Genomic-based taxomic classification of the family Erythrobacteraceae.</title>
        <authorList>
            <person name="Xu L."/>
        </authorList>
    </citation>
    <scope>NUCLEOTIDE SEQUENCE [LARGE SCALE GENOMIC DNA]</scope>
    <source>
        <strain evidence="3 4">H32</strain>
    </source>
</reference>
<accession>A0ABW9UX55</accession>
<dbReference type="Gene3D" id="3.30.365.10">
    <property type="entry name" value="Aldehyde oxidase/xanthine dehydrogenase, molybdopterin binding domain"/>
    <property type="match status" value="3"/>
</dbReference>
<proteinExistence type="predicted"/>
<sequence>MPALRRGERSLRQRRGRGSGAVARNPLPRPDSAGPRDPRGERRRHPARGGRGRPGRSLPRDRPAPGGAAGRGGGLSVAISRRGVLVGAAVGGGLVAAWALRPRTFADPLAPGRNEHAFGAWLKIARDGVVTVAVPQLEMGQGVTTLLPQVVAQELGADWRQVAVEPAPVSGAYANVPLAARWAPLWMPFLPGLADRADGLFARRFAESTRFTATADGTTLAAFEMPCREAAASARAALCMAAAARWGVAWEECEAAAGFVIHDDKRASFAALADEAAAMAPPDPPPLRAQPPAEAPIPGEADAATSHPRLDLPAKVDGTFLFAADVRLPGMVYAAIKHGPAGGAELTGFDPRAARAIDGLVQVVEGKRWLAAVATNWWAADRALAAMKPRFRVAAPLESARIGERLDDAVRRGAGTMVAVRGEAFDWGAGPGEGPDLALRYDVAPGGHATPETASVTARFADGRLELWMASQAPERARQAAAEALDIAASRVILYPMAAGGSFDRRLEHDHAIEAALIAREVGQARGQPVQLVWSRWEEQLAGRPRAPVAAIVSARMVPGGEGRLAALKARVAVQPAAREFGRRLFDNRTAAAALANSAGEADALAVEGAMPPYDIAQIAVEHVPADTGMPAGRLRGNAHGYTAFFVESFIDEVAQRHGREPLSFRMEMLGDDPRLAECLQRVARLAEWDGGQAQSGKGLACHAMHDPARDGAAGGGRIACIATARQEEGGVRVSRLAACVDIGRIVNLDLARQQVEGGLVFGMAQALGAAISYARGLPDQRRLADMNLPALADVPEIAVDFVDSAAPPFDPGELGVAVAAPAIANALHSATGLRLRRLPLLSEGL</sequence>
<dbReference type="InterPro" id="IPR008274">
    <property type="entry name" value="AldOxase/xan_DH_MoCoBD1"/>
</dbReference>
<evidence type="ECO:0000259" key="2">
    <source>
        <dbReference type="SMART" id="SM01008"/>
    </source>
</evidence>
<dbReference type="Gene3D" id="3.90.1170.50">
    <property type="entry name" value="Aldehyde oxidase/xanthine dehydrogenase, a/b hammerhead"/>
    <property type="match status" value="1"/>
</dbReference>